<organism evidence="1 2">
    <name type="scientific">Phytophthora nicotianae P1976</name>
    <dbReference type="NCBI Taxonomy" id="1317066"/>
    <lineage>
        <taxon>Eukaryota</taxon>
        <taxon>Sar</taxon>
        <taxon>Stramenopiles</taxon>
        <taxon>Oomycota</taxon>
        <taxon>Peronosporomycetes</taxon>
        <taxon>Peronosporales</taxon>
        <taxon>Peronosporaceae</taxon>
        <taxon>Phytophthora</taxon>
    </lineage>
</organism>
<sequence>MWSGGNSLWGLCRGWLSSSPSPPPLAGHHRLALWCYQHSLGQPVLDLVRHCFMATSEPVELGTMEISGFLISRLPVIQVESTGAIHIPSLAVFSKIDTFLH</sequence>
<dbReference type="EMBL" id="ANJA01003206">
    <property type="protein sequence ID" value="ETO65287.1"/>
    <property type="molecule type" value="Genomic_DNA"/>
</dbReference>
<accession>A0A080ZF76</accession>
<name>A0A080ZF76_PHYNI</name>
<protein>
    <submittedName>
        <fullName evidence="1">Uncharacterized protein</fullName>
    </submittedName>
</protein>
<comment type="caution">
    <text evidence="1">The sequence shown here is derived from an EMBL/GenBank/DDBJ whole genome shotgun (WGS) entry which is preliminary data.</text>
</comment>
<proteinExistence type="predicted"/>
<evidence type="ECO:0000313" key="1">
    <source>
        <dbReference type="EMBL" id="ETO65287.1"/>
    </source>
</evidence>
<dbReference type="AlphaFoldDB" id="A0A080ZF76"/>
<dbReference type="Proteomes" id="UP000028582">
    <property type="component" value="Unassembled WGS sequence"/>
</dbReference>
<reference evidence="1 2" key="1">
    <citation type="submission" date="2013-11" db="EMBL/GenBank/DDBJ databases">
        <title>The Genome Sequence of Phytophthora parasitica P1976.</title>
        <authorList>
            <consortium name="The Broad Institute Genomics Platform"/>
            <person name="Russ C."/>
            <person name="Tyler B."/>
            <person name="Panabieres F."/>
            <person name="Shan W."/>
            <person name="Tripathy S."/>
            <person name="Grunwald N."/>
            <person name="Machado M."/>
            <person name="Johnson C.S."/>
            <person name="Walker B."/>
            <person name="Young S."/>
            <person name="Zeng Q."/>
            <person name="Gargeya S."/>
            <person name="Fitzgerald M."/>
            <person name="Haas B."/>
            <person name="Abouelleil A."/>
            <person name="Allen A.W."/>
            <person name="Alvarado L."/>
            <person name="Arachchi H.M."/>
            <person name="Berlin A.M."/>
            <person name="Chapman S.B."/>
            <person name="Gainer-Dewar J."/>
            <person name="Goldberg J."/>
            <person name="Griggs A."/>
            <person name="Gujja S."/>
            <person name="Hansen M."/>
            <person name="Howarth C."/>
            <person name="Imamovic A."/>
            <person name="Ireland A."/>
            <person name="Larimer J."/>
            <person name="McCowan C."/>
            <person name="Murphy C."/>
            <person name="Pearson M."/>
            <person name="Poon T.W."/>
            <person name="Priest M."/>
            <person name="Roberts A."/>
            <person name="Saif S."/>
            <person name="Shea T."/>
            <person name="Sisk P."/>
            <person name="Sykes S."/>
            <person name="Wortman J."/>
            <person name="Nusbaum C."/>
            <person name="Birren B."/>
        </authorList>
    </citation>
    <scope>NUCLEOTIDE SEQUENCE [LARGE SCALE GENOMIC DNA]</scope>
    <source>
        <strain evidence="1 2">P1976</strain>
    </source>
</reference>
<evidence type="ECO:0000313" key="2">
    <source>
        <dbReference type="Proteomes" id="UP000028582"/>
    </source>
</evidence>
<gene>
    <name evidence="1" type="ORF">F444_17410</name>
</gene>